<feature type="compositionally biased region" description="Low complexity" evidence="1">
    <location>
        <begin position="308"/>
        <end position="319"/>
    </location>
</feature>
<sequence>MRLRSKNNSGTGASGGHSPYQPNIGSLGIPRNPVFYPPTPKNDYIDIFNNNTQISLDQSRASRLVSRIKTMFSAKSSPVLYPMHHMLSPHDGQPGDTKPLNSTVPQNISARRSVRRPKLVARSPLREDSILSDLCILAETGHPPHTGQYNDFTAVSGRTFYSPYTTYSRSRSHLPSGRRHFTVSVFSPSFSMSDYSNTAGQSCNLRLGATFLHDNPTTLSDPEEQKHQQQFPSRSRSLMVSRRVSTPGLASMPPLSEAECQQKLSSPKSHPRGSRDSHISESTAVFDMEPASEKHTCEAELTEHGSSKKSSMDSTCSPSQKTINATIYASTAEFISSAFAEYMIDELPLLDTMFNQDMDVFQISRTSRRPYSEGFPEHPQSTGNDQFILCGNNDNPISVGATNSQRVMFIRSSCADVDLVKSTFDLAKLLPNIPQ</sequence>
<feature type="region of interest" description="Disordered" evidence="1">
    <location>
        <begin position="214"/>
        <end position="319"/>
    </location>
</feature>
<dbReference type="OrthoDB" id="5578629at2759"/>
<accession>A0A9W8G1N2</accession>
<dbReference type="EMBL" id="JANBTW010000042">
    <property type="protein sequence ID" value="KAJ2676199.1"/>
    <property type="molecule type" value="Genomic_DNA"/>
</dbReference>
<evidence type="ECO:0000313" key="3">
    <source>
        <dbReference type="Proteomes" id="UP001151518"/>
    </source>
</evidence>
<dbReference type="Proteomes" id="UP001151518">
    <property type="component" value="Unassembled WGS sequence"/>
</dbReference>
<comment type="caution">
    <text evidence="2">The sequence shown here is derived from an EMBL/GenBank/DDBJ whole genome shotgun (WGS) entry which is preliminary data.</text>
</comment>
<feature type="compositionally biased region" description="Low complexity" evidence="1">
    <location>
        <begin position="233"/>
        <end position="245"/>
    </location>
</feature>
<feature type="compositionally biased region" description="Polar residues" evidence="1">
    <location>
        <begin position="1"/>
        <end position="11"/>
    </location>
</feature>
<gene>
    <name evidence="2" type="ORF">GGI25_003705</name>
</gene>
<name>A0A9W8G1N2_9FUNG</name>
<proteinExistence type="predicted"/>
<dbReference type="AlphaFoldDB" id="A0A9W8G1N2"/>
<evidence type="ECO:0000313" key="2">
    <source>
        <dbReference type="EMBL" id="KAJ2676199.1"/>
    </source>
</evidence>
<reference evidence="2" key="1">
    <citation type="submission" date="2022-07" db="EMBL/GenBank/DDBJ databases">
        <title>Phylogenomic reconstructions and comparative analyses of Kickxellomycotina fungi.</title>
        <authorList>
            <person name="Reynolds N.K."/>
            <person name="Stajich J.E."/>
            <person name="Barry K."/>
            <person name="Grigoriev I.V."/>
            <person name="Crous P."/>
            <person name="Smith M.E."/>
        </authorList>
    </citation>
    <scope>NUCLEOTIDE SEQUENCE</scope>
    <source>
        <strain evidence="2">NRRL 3115</strain>
    </source>
</reference>
<feature type="compositionally biased region" description="Basic and acidic residues" evidence="1">
    <location>
        <begin position="291"/>
        <end position="306"/>
    </location>
</feature>
<organism evidence="2 3">
    <name type="scientific">Coemansia spiralis</name>
    <dbReference type="NCBI Taxonomy" id="417178"/>
    <lineage>
        <taxon>Eukaryota</taxon>
        <taxon>Fungi</taxon>
        <taxon>Fungi incertae sedis</taxon>
        <taxon>Zoopagomycota</taxon>
        <taxon>Kickxellomycotina</taxon>
        <taxon>Kickxellomycetes</taxon>
        <taxon>Kickxellales</taxon>
        <taxon>Kickxellaceae</taxon>
        <taxon>Coemansia</taxon>
    </lineage>
</organism>
<feature type="region of interest" description="Disordered" evidence="1">
    <location>
        <begin position="1"/>
        <end position="32"/>
    </location>
</feature>
<protein>
    <submittedName>
        <fullName evidence="2">Uncharacterized protein</fullName>
    </submittedName>
</protein>
<evidence type="ECO:0000256" key="1">
    <source>
        <dbReference type="SAM" id="MobiDB-lite"/>
    </source>
</evidence>